<name>A0A1H8VYD5_9ACTN</name>
<dbReference type="EMBL" id="FOEE01000014">
    <property type="protein sequence ID" value="SEP20355.1"/>
    <property type="molecule type" value="Genomic_DNA"/>
</dbReference>
<dbReference type="CDD" id="cd05233">
    <property type="entry name" value="SDR_c"/>
    <property type="match status" value="1"/>
</dbReference>
<dbReference type="InterPro" id="IPR002347">
    <property type="entry name" value="SDR_fam"/>
</dbReference>
<feature type="domain" description="Ketoreductase" evidence="3">
    <location>
        <begin position="11"/>
        <end position="184"/>
    </location>
</feature>
<dbReference type="GO" id="GO:0016491">
    <property type="term" value="F:oxidoreductase activity"/>
    <property type="evidence" value="ECO:0007669"/>
    <property type="project" value="UniProtKB-KW"/>
</dbReference>
<proteinExistence type="inferred from homology"/>
<gene>
    <name evidence="4" type="ORF">SAMN05660991_03901</name>
</gene>
<evidence type="ECO:0000256" key="1">
    <source>
        <dbReference type="ARBA" id="ARBA00006484"/>
    </source>
</evidence>
<dbReference type="PRINTS" id="PR00081">
    <property type="entry name" value="GDHRDH"/>
</dbReference>
<dbReference type="STRING" id="673521.SAMN05660991_03901"/>
<sequence>MTIGTGILEGRTALVTGGGNGVGRGIALALAGEGASVVVAGRTAATLEGTRQLIEDRGGRAAVAVCDITVSEEVDACIAATLGLFGGIDVLVNNAALVPHGSLLEASEELVDAAWAAGPVATWRLMRRCHPHLRDGGVVVNVSSGISKAGSAPNRFAYAMVKSALDALSRAAATEWAADGIRVNTIMPLARTEAVEAWFAAEPEHASAVEAQVPLGRIGDPERDIGRAVVFLVGPDSAYLTGATLPLDGGSAYLR</sequence>
<dbReference type="Pfam" id="PF13561">
    <property type="entry name" value="adh_short_C2"/>
    <property type="match status" value="1"/>
</dbReference>
<dbReference type="OrthoDB" id="3542748at2"/>
<organism evidence="4 5">
    <name type="scientific">Trujillonella endophytica</name>
    <dbReference type="NCBI Taxonomy" id="673521"/>
    <lineage>
        <taxon>Bacteria</taxon>
        <taxon>Bacillati</taxon>
        <taxon>Actinomycetota</taxon>
        <taxon>Actinomycetes</taxon>
        <taxon>Geodermatophilales</taxon>
        <taxon>Geodermatophilaceae</taxon>
        <taxon>Trujillonella</taxon>
    </lineage>
</organism>
<keyword evidence="5" id="KW-1185">Reference proteome</keyword>
<dbReference type="InterPro" id="IPR057326">
    <property type="entry name" value="KR_dom"/>
</dbReference>
<dbReference type="PRINTS" id="PR00080">
    <property type="entry name" value="SDRFAMILY"/>
</dbReference>
<reference evidence="5" key="1">
    <citation type="submission" date="2016-10" db="EMBL/GenBank/DDBJ databases">
        <authorList>
            <person name="Varghese N."/>
            <person name="Submissions S."/>
        </authorList>
    </citation>
    <scope>NUCLEOTIDE SEQUENCE [LARGE SCALE GENOMIC DNA]</scope>
    <source>
        <strain evidence="5">DSM 45413</strain>
    </source>
</reference>
<dbReference type="FunFam" id="3.40.50.720:FF:000084">
    <property type="entry name" value="Short-chain dehydrogenase reductase"/>
    <property type="match status" value="1"/>
</dbReference>
<evidence type="ECO:0000256" key="2">
    <source>
        <dbReference type="ARBA" id="ARBA00023002"/>
    </source>
</evidence>
<dbReference type="SMART" id="SM00822">
    <property type="entry name" value="PKS_KR"/>
    <property type="match status" value="1"/>
</dbReference>
<evidence type="ECO:0000313" key="4">
    <source>
        <dbReference type="EMBL" id="SEP20355.1"/>
    </source>
</evidence>
<dbReference type="PANTHER" id="PTHR43639">
    <property type="entry name" value="OXIDOREDUCTASE, SHORT-CHAIN DEHYDROGENASE/REDUCTASE FAMILY (AFU_ORTHOLOGUE AFUA_5G02870)"/>
    <property type="match status" value="1"/>
</dbReference>
<dbReference type="SUPFAM" id="SSF51735">
    <property type="entry name" value="NAD(P)-binding Rossmann-fold domains"/>
    <property type="match status" value="1"/>
</dbReference>
<dbReference type="Gene3D" id="3.40.50.720">
    <property type="entry name" value="NAD(P)-binding Rossmann-like Domain"/>
    <property type="match status" value="1"/>
</dbReference>
<accession>A0A1H8VYD5</accession>
<protein>
    <submittedName>
        <fullName evidence="4">NAD(P)-dependent dehydrogenase, short-chain alcohol dehydrogenase family</fullName>
    </submittedName>
</protein>
<dbReference type="Proteomes" id="UP000198960">
    <property type="component" value="Unassembled WGS sequence"/>
</dbReference>
<evidence type="ECO:0000313" key="5">
    <source>
        <dbReference type="Proteomes" id="UP000198960"/>
    </source>
</evidence>
<keyword evidence="2" id="KW-0560">Oxidoreductase</keyword>
<dbReference type="AlphaFoldDB" id="A0A1H8VYD5"/>
<evidence type="ECO:0000259" key="3">
    <source>
        <dbReference type="SMART" id="SM00822"/>
    </source>
</evidence>
<dbReference type="PANTHER" id="PTHR43639:SF1">
    <property type="entry name" value="SHORT-CHAIN DEHYDROGENASE_REDUCTASE FAMILY PROTEIN"/>
    <property type="match status" value="1"/>
</dbReference>
<comment type="similarity">
    <text evidence="1">Belongs to the short-chain dehydrogenases/reductases (SDR) family.</text>
</comment>
<dbReference type="RefSeq" id="WP_091947511.1">
    <property type="nucleotide sequence ID" value="NZ_FOEE01000014.1"/>
</dbReference>
<dbReference type="InterPro" id="IPR036291">
    <property type="entry name" value="NAD(P)-bd_dom_sf"/>
</dbReference>